<proteinExistence type="predicted"/>
<dbReference type="Gene3D" id="3.20.20.80">
    <property type="entry name" value="Glycosidases"/>
    <property type="match status" value="1"/>
</dbReference>
<organism evidence="1">
    <name type="scientific">Streptomyces sp. R08</name>
    <dbReference type="NCBI Taxonomy" id="3238624"/>
    <lineage>
        <taxon>Bacteria</taxon>
        <taxon>Bacillati</taxon>
        <taxon>Actinomycetota</taxon>
        <taxon>Actinomycetes</taxon>
        <taxon>Kitasatosporales</taxon>
        <taxon>Streptomycetaceae</taxon>
        <taxon>Streptomyces</taxon>
    </lineage>
</organism>
<dbReference type="InterPro" id="IPR017853">
    <property type="entry name" value="GH"/>
</dbReference>
<gene>
    <name evidence="1" type="ORF">AB5J58_33045</name>
</gene>
<sequence length="563" mass="56557">MRTRSRSRSLSRSVTRSLSRSVTRSLSRSVLSAALLTGALAAAGLTAAAPASAASAPNAWPAHVFAPYFDAGSGNVSLTDVANNYGTKFFTAAFVDGPGCQWQVPGQSALQSQIDGIRGLGGDVSVSFGGYTSDTALTEIGDSCSSPETAAAQIENVITTFNLSHVDFDIESASLTNSVGIDRRDKALAQVRTWAANNGRALSISVTLPALPSGLSGDGINVLNNARSNGFTPDVVNLMTMDYGSSGTDMGNASNTSVDAAAGQVASAFGISTSAAYAKLGNTPMIGQNDSAGEVFTLDNARSVEAFDASRGIALTSYWSQNRDNGGCAGSTSAQSTCSGVSQNSGDFARIFQAFTSASSGGGGGTGSTAQSLPGTWAQCASENGTCAVNGTTAVAYGASGRFNYATETGSTPCTNAVFGDPISGTAKSCYGQAAPPATNVWTSCAAEGGTCAFSGVMTVAYGAGSSFNYATLPGGTACSNAVFGDPASGTAKSCYLIGAPPSFATWTNCAAENGTCTFSGTHEVAYGAAGRYVYRSVSGSTGCGNGVFGDPVSGTTKSCYVQ</sequence>
<name>A0AB39MEH0_9ACTN</name>
<dbReference type="PANTHER" id="PTHR42976:SF1">
    <property type="entry name" value="GH18 DOMAIN-CONTAINING PROTEIN-RELATED"/>
    <property type="match status" value="1"/>
</dbReference>
<dbReference type="EMBL" id="CP163431">
    <property type="protein sequence ID" value="XDQ04680.1"/>
    <property type="molecule type" value="Genomic_DNA"/>
</dbReference>
<protein>
    <submittedName>
        <fullName evidence="1">Chitinase</fullName>
    </submittedName>
</protein>
<dbReference type="CDD" id="cd06543">
    <property type="entry name" value="GH18_PF-ChiA-like"/>
    <property type="match status" value="1"/>
</dbReference>
<dbReference type="RefSeq" id="WP_369190185.1">
    <property type="nucleotide sequence ID" value="NZ_CP163431.1"/>
</dbReference>
<reference evidence="1" key="1">
    <citation type="submission" date="2024-07" db="EMBL/GenBank/DDBJ databases">
        <authorList>
            <person name="Yu S.T."/>
        </authorList>
    </citation>
    <scope>NUCLEOTIDE SEQUENCE</scope>
    <source>
        <strain evidence="1">R08</strain>
    </source>
</reference>
<dbReference type="PANTHER" id="PTHR42976">
    <property type="entry name" value="BIFUNCTIONAL CHITINASE/LYSOZYME-RELATED"/>
    <property type="match status" value="1"/>
</dbReference>
<dbReference type="SUPFAM" id="SSF51445">
    <property type="entry name" value="(Trans)glycosidases"/>
    <property type="match status" value="1"/>
</dbReference>
<dbReference type="AlphaFoldDB" id="A0AB39MEH0"/>
<evidence type="ECO:0000313" key="1">
    <source>
        <dbReference type="EMBL" id="XDQ04680.1"/>
    </source>
</evidence>
<dbReference type="InterPro" id="IPR052750">
    <property type="entry name" value="GH18_Chitinase"/>
</dbReference>
<accession>A0AB39MEH0</accession>